<dbReference type="FunFam" id="2.30.29.30:FF:000006">
    <property type="entry name" value="Pleckstrin homology like domain family B member 1"/>
    <property type="match status" value="1"/>
</dbReference>
<dbReference type="InterPro" id="IPR001849">
    <property type="entry name" value="PH_domain"/>
</dbReference>
<dbReference type="SMART" id="SM00233">
    <property type="entry name" value="PH"/>
    <property type="match status" value="1"/>
</dbReference>
<name>A0A8C1ZWQ7_CYPCA</name>
<evidence type="ECO:0000256" key="2">
    <source>
        <dbReference type="SAM" id="Coils"/>
    </source>
</evidence>
<reference evidence="5" key="1">
    <citation type="submission" date="2025-08" db="UniProtKB">
        <authorList>
            <consortium name="Ensembl"/>
        </authorList>
    </citation>
    <scope>IDENTIFICATION</scope>
</reference>
<dbReference type="CDD" id="cd14673">
    <property type="entry name" value="PH_PHLDB1_2"/>
    <property type="match status" value="1"/>
</dbReference>
<dbReference type="Proteomes" id="UP000694700">
    <property type="component" value="Unplaced"/>
</dbReference>
<evidence type="ECO:0000256" key="1">
    <source>
        <dbReference type="ARBA" id="ARBA00023054"/>
    </source>
</evidence>
<dbReference type="Pfam" id="PF00169">
    <property type="entry name" value="PH"/>
    <property type="match status" value="1"/>
</dbReference>
<dbReference type="AlphaFoldDB" id="A0A8C1ZWQ7"/>
<accession>A0A8C1ZWQ7</accession>
<dbReference type="InterPro" id="IPR011993">
    <property type="entry name" value="PH-like_dom_sf"/>
</dbReference>
<feature type="domain" description="PH" evidence="4">
    <location>
        <begin position="530"/>
        <end position="633"/>
    </location>
</feature>
<feature type="compositionally biased region" description="Pro residues" evidence="3">
    <location>
        <begin position="327"/>
        <end position="338"/>
    </location>
</feature>
<dbReference type="GO" id="GO:0070507">
    <property type="term" value="P:regulation of microtubule cytoskeleton organization"/>
    <property type="evidence" value="ECO:0007669"/>
    <property type="project" value="TreeGrafter"/>
</dbReference>
<feature type="coiled-coil region" evidence="2">
    <location>
        <begin position="84"/>
        <end position="186"/>
    </location>
</feature>
<evidence type="ECO:0000313" key="6">
    <source>
        <dbReference type="Proteomes" id="UP000694700"/>
    </source>
</evidence>
<evidence type="ECO:0000256" key="3">
    <source>
        <dbReference type="SAM" id="MobiDB-lite"/>
    </source>
</evidence>
<dbReference type="Gene3D" id="2.30.29.30">
    <property type="entry name" value="Pleckstrin-homology domain (PH domain)/Phosphotyrosine-binding domain (PTB)"/>
    <property type="match status" value="1"/>
</dbReference>
<dbReference type="PANTHER" id="PTHR12156:SF21">
    <property type="entry name" value="PLECKSTRIN HOMOLOGY-LIKE DOMAIN FAMILY B MEMBER 2"/>
    <property type="match status" value="1"/>
</dbReference>
<proteinExistence type="predicted"/>
<dbReference type="PROSITE" id="PS50003">
    <property type="entry name" value="PH_DOMAIN"/>
    <property type="match status" value="1"/>
</dbReference>
<dbReference type="PANTHER" id="PTHR12156">
    <property type="entry name" value="PLECKSTRIN HOMOLOGY-LIKE DOMAIN, FAMILY B, MEMBER 3"/>
    <property type="match status" value="1"/>
</dbReference>
<organism evidence="5 6">
    <name type="scientific">Cyprinus carpio</name>
    <name type="common">Common carp</name>
    <dbReference type="NCBI Taxonomy" id="7962"/>
    <lineage>
        <taxon>Eukaryota</taxon>
        <taxon>Metazoa</taxon>
        <taxon>Chordata</taxon>
        <taxon>Craniata</taxon>
        <taxon>Vertebrata</taxon>
        <taxon>Euteleostomi</taxon>
        <taxon>Actinopterygii</taxon>
        <taxon>Neopterygii</taxon>
        <taxon>Teleostei</taxon>
        <taxon>Ostariophysi</taxon>
        <taxon>Cypriniformes</taxon>
        <taxon>Cyprinidae</taxon>
        <taxon>Cyprininae</taxon>
        <taxon>Cyprinus</taxon>
    </lineage>
</organism>
<keyword evidence="1 2" id="KW-0175">Coiled coil</keyword>
<dbReference type="InterPro" id="IPR052212">
    <property type="entry name" value="PH-like_domain"/>
</dbReference>
<dbReference type="SUPFAM" id="SSF50729">
    <property type="entry name" value="PH domain-like"/>
    <property type="match status" value="1"/>
</dbReference>
<feature type="coiled-coil region" evidence="2">
    <location>
        <begin position="422"/>
        <end position="488"/>
    </location>
</feature>
<feature type="region of interest" description="Disordered" evidence="3">
    <location>
        <begin position="325"/>
        <end position="346"/>
    </location>
</feature>
<dbReference type="InterPro" id="IPR037810">
    <property type="entry name" value="PHLDB1/2/3_PH"/>
</dbReference>
<sequence length="640" mass="74799">AEQDKTGLAVADLQKINKELEKLQVSDDESTFSDSASLSASISAENDYGLKARETQSSEESWRLLTLSCLQQVPEDDTQLKLDVRRIEEERIQVLNNMEELELKIKDLDNQMEESIRELEMERALLEGEQDSEMAQLQQEKDALEQLKEKMADTESKAQMEKSQEKAKLDAERVKLERLAHLLAEQKTQLDTCPEALKQQLQLQLCRDAETLEVETKRFEDLEFQQLERESRQDEEKETQTQHILREIAEYQRSTVTRKERLLALKKQHTQISQQAQRDKNNFVKEKNNLQMMLQREKENLVNLEKKYSELTGALGFPVNMVTFLNPSPPPPPPPPLPAKKQHRRRQVNFQHIGEEQRTRLSDLGGRSSSQTNVYLDSFGYQDNSRAFDTLSVDSSDSMETSISACSPDNFSSASTSNVSKIEEMERLLQEAQVEKHQLLEHREREMESKSRALEEERRRREELEKRLQEETCRRQKLIEREVKLREKQRAQSRPLTRYLPVRKDDFDLRGHIDSAGHNTETCYHVSITEKTCRGFLVKMGGKIRTWKKRWFVFDRNRRTLSYYADKHEAKLKGVIYFQAIEEVYYDHLKSAHKSPNPSLTFSVKTHDRVYYMVAPSPEAMRIWMDVIVTGAEGYTQFMI</sequence>
<dbReference type="GO" id="GO:0045180">
    <property type="term" value="C:basal cortex"/>
    <property type="evidence" value="ECO:0007669"/>
    <property type="project" value="TreeGrafter"/>
</dbReference>
<evidence type="ECO:0000313" key="5">
    <source>
        <dbReference type="Ensembl" id="ENSCCRP00015096632.1"/>
    </source>
</evidence>
<feature type="coiled-coil region" evidence="2">
    <location>
        <begin position="280"/>
        <end position="314"/>
    </location>
</feature>
<dbReference type="Ensembl" id="ENSCCRT00015099771.1">
    <property type="protein sequence ID" value="ENSCCRP00015096632.1"/>
    <property type="gene ID" value="ENSCCRG00015038724.1"/>
</dbReference>
<evidence type="ECO:0000259" key="4">
    <source>
        <dbReference type="PROSITE" id="PS50003"/>
    </source>
</evidence>
<protein>
    <submittedName>
        <fullName evidence="5">Pleckstrin homology-like domain, family B, member 2b</fullName>
    </submittedName>
</protein>